<dbReference type="Gene3D" id="3.40.50.410">
    <property type="entry name" value="von Willebrand factor, type A domain"/>
    <property type="match status" value="1"/>
</dbReference>
<feature type="compositionally biased region" description="Polar residues" evidence="1">
    <location>
        <begin position="219"/>
        <end position="228"/>
    </location>
</feature>
<protein>
    <recommendedName>
        <fullName evidence="2">VWFA domain-containing protein</fullName>
    </recommendedName>
</protein>
<dbReference type="Pfam" id="PF00092">
    <property type="entry name" value="VWA"/>
    <property type="match status" value="1"/>
</dbReference>
<dbReference type="OrthoDB" id="10655100at2759"/>
<sequence length="517" mass="56720">MLAPYLRTLWGLDRPLLPTPNHGAIPFISELGIHLPEGRSPLWYQAASAHAAAHLLHPRPRLPWSSRTAITRVLIGVLEDTRVERLAMRELPGLRRLWLPFHVATPDLGPGFAPLLARLARALADPAYSDPHPWIDKGRRLSAGLDDADPDALNRAASHLGNDIGQMRLQFNDREYAPSPDYRDDNRWLWQPDAEEELTIGAPDTRGDDGAAPPDGLSSDPNQETLRTTVHPEWDHRIRRTRPAWCTVRERTASTSGATAPIMAVPLAAGVAQVLRQRPAIARVRRPREREGEEFDPAGLVDLGVSRRRRCPIDDRLHLRTMAQRPALALLLLIDTSLSTGQPFARSADSVLTVAKQMAGTVGGAASSPVACAIHAFRSAGRHEVDYLQVKDFADDWDAHIKARLDGLRSAGSTRLGAAIRHGASLLLERDEPDRLLLVLTDGEPHDLDVHEPRYLTEDARIAIGEARRNRIRVGALGLATDCAPALRRMLGPGGWSLLQRPAALPTALGRILASAT</sequence>
<dbReference type="SUPFAM" id="SSF53300">
    <property type="entry name" value="vWA-like"/>
    <property type="match status" value="1"/>
</dbReference>
<dbReference type="PANTHER" id="PTHR41248:SF1">
    <property type="entry name" value="NORD PROTEIN"/>
    <property type="match status" value="1"/>
</dbReference>
<evidence type="ECO:0000313" key="4">
    <source>
        <dbReference type="Proteomes" id="UP000698800"/>
    </source>
</evidence>
<dbReference type="InterPro" id="IPR036465">
    <property type="entry name" value="vWFA_dom_sf"/>
</dbReference>
<keyword evidence="4" id="KW-1185">Reference proteome</keyword>
<reference evidence="3" key="1">
    <citation type="submission" date="2021-03" db="EMBL/GenBank/DDBJ databases">
        <title>Comparative genomics and phylogenomic investigation of the class Geoglossomycetes provide insights into ecological specialization and systematics.</title>
        <authorList>
            <person name="Melie T."/>
            <person name="Pirro S."/>
            <person name="Miller A.N."/>
            <person name="Quandt A."/>
        </authorList>
    </citation>
    <scope>NUCLEOTIDE SEQUENCE</scope>
    <source>
        <strain evidence="3">GBOQ0MN5Z8</strain>
    </source>
</reference>
<name>A0A9P8HZ50_9PEZI</name>
<dbReference type="AlphaFoldDB" id="A0A9P8HZ50"/>
<feature type="region of interest" description="Disordered" evidence="1">
    <location>
        <begin position="198"/>
        <end position="234"/>
    </location>
</feature>
<evidence type="ECO:0000259" key="2">
    <source>
        <dbReference type="PROSITE" id="PS50234"/>
    </source>
</evidence>
<accession>A0A9P8HZ50</accession>
<dbReference type="SMART" id="SM00327">
    <property type="entry name" value="VWA"/>
    <property type="match status" value="1"/>
</dbReference>
<dbReference type="Proteomes" id="UP000698800">
    <property type="component" value="Unassembled WGS sequence"/>
</dbReference>
<dbReference type="EMBL" id="JAGHQL010000370">
    <property type="protein sequence ID" value="KAH0533722.1"/>
    <property type="molecule type" value="Genomic_DNA"/>
</dbReference>
<dbReference type="InterPro" id="IPR002035">
    <property type="entry name" value="VWF_A"/>
</dbReference>
<gene>
    <name evidence="3" type="ORF">FGG08_007585</name>
</gene>
<evidence type="ECO:0000256" key="1">
    <source>
        <dbReference type="SAM" id="MobiDB-lite"/>
    </source>
</evidence>
<organism evidence="3 4">
    <name type="scientific">Glutinoglossum americanum</name>
    <dbReference type="NCBI Taxonomy" id="1670608"/>
    <lineage>
        <taxon>Eukaryota</taxon>
        <taxon>Fungi</taxon>
        <taxon>Dikarya</taxon>
        <taxon>Ascomycota</taxon>
        <taxon>Pezizomycotina</taxon>
        <taxon>Geoglossomycetes</taxon>
        <taxon>Geoglossales</taxon>
        <taxon>Geoglossaceae</taxon>
        <taxon>Glutinoglossum</taxon>
    </lineage>
</organism>
<dbReference type="InterPro" id="IPR051928">
    <property type="entry name" value="NorD/CobT"/>
</dbReference>
<comment type="caution">
    <text evidence="3">The sequence shown here is derived from an EMBL/GenBank/DDBJ whole genome shotgun (WGS) entry which is preliminary data.</text>
</comment>
<evidence type="ECO:0000313" key="3">
    <source>
        <dbReference type="EMBL" id="KAH0533722.1"/>
    </source>
</evidence>
<proteinExistence type="predicted"/>
<dbReference type="PANTHER" id="PTHR41248">
    <property type="entry name" value="NORD PROTEIN"/>
    <property type="match status" value="1"/>
</dbReference>
<feature type="domain" description="VWFA" evidence="2">
    <location>
        <begin position="329"/>
        <end position="482"/>
    </location>
</feature>
<dbReference type="PROSITE" id="PS50234">
    <property type="entry name" value="VWFA"/>
    <property type="match status" value="1"/>
</dbReference>